<evidence type="ECO:0000313" key="3">
    <source>
        <dbReference type="EMBL" id="TNC19395.1"/>
    </source>
</evidence>
<dbReference type="InterPro" id="IPR007492">
    <property type="entry name" value="LytTR_DNA-bd_dom"/>
</dbReference>
<dbReference type="InterPro" id="IPR046947">
    <property type="entry name" value="LytR-like"/>
</dbReference>
<dbReference type="Proteomes" id="UP000305546">
    <property type="component" value="Unassembled WGS sequence"/>
</dbReference>
<sequence length="481" mass="52430">MAGQVPPLEIALSTTNGHELAGEQSFAARARTVTRAWESFAGGADIVEGVRPSILASWYRCRDQYEVDSSLLRAPGAPDYHDYRIEHDAIFTNLGGFAALGGQEVETDGGVVTVTDGVGRILGAWGDPTARRRADASNLSPWSSWSERSTGTNGMGTSFEVSGPVTVTGPEHWCEGLHQWACAGIAIRDVVTGVPIASINVSRWGALLPDQVSTWLSNVAANVEKEIYRRAMAEAKSVVSAFKRECVETNAPVLAIDRGGQVIAANEPATSMLGVPDTVPVGRGAIEPAKRWLPDVPELAKVVTWAAGRALQRPQWSGYAWIAVPSGENSMPVTLRPIIVSNHVVGMFCIFGLEEGEPYDGPPETPSSSMPPRVIGMRNDRLVLLAPSEIRYAEADRHIVWLTTDRGRFQAATRGLENVDRSLASYGFRRVHRRFLVNMRRVAELERGTNGELFLITDPRHPELVPVSRRQAPEIRRMLGL</sequence>
<dbReference type="EMBL" id="VDFW01000051">
    <property type="protein sequence ID" value="TNC19395.1"/>
    <property type="molecule type" value="Genomic_DNA"/>
</dbReference>
<reference evidence="3 4" key="1">
    <citation type="submission" date="2019-06" db="EMBL/GenBank/DDBJ databases">
        <title>Amycolatopsis alkalitolerans sp. nov., isolated from Gastrodia elata Blume.</title>
        <authorList>
            <person name="Narsing Rao M.P."/>
            <person name="Li W.J."/>
        </authorList>
    </citation>
    <scope>NUCLEOTIDE SEQUENCE [LARGE SCALE GENOMIC DNA]</scope>
    <source>
        <strain evidence="3 4">SYSUP0005</strain>
    </source>
</reference>
<feature type="region of interest" description="Disordered" evidence="1">
    <location>
        <begin position="132"/>
        <end position="157"/>
    </location>
</feature>
<dbReference type="OrthoDB" id="3928741at2"/>
<dbReference type="AlphaFoldDB" id="A0A5C4LQK0"/>
<protein>
    <submittedName>
        <fullName evidence="3">DNA-binding protein</fullName>
    </submittedName>
</protein>
<dbReference type="Gene3D" id="2.40.50.1020">
    <property type="entry name" value="LytTr DNA-binding domain"/>
    <property type="match status" value="1"/>
</dbReference>
<dbReference type="RefSeq" id="WP_139100627.1">
    <property type="nucleotide sequence ID" value="NZ_VDFW01000051.1"/>
</dbReference>
<evidence type="ECO:0000256" key="1">
    <source>
        <dbReference type="SAM" id="MobiDB-lite"/>
    </source>
</evidence>
<dbReference type="Gene3D" id="3.30.450.40">
    <property type="match status" value="1"/>
</dbReference>
<proteinExistence type="predicted"/>
<dbReference type="Pfam" id="PF04397">
    <property type="entry name" value="LytTR"/>
    <property type="match status" value="1"/>
</dbReference>
<evidence type="ECO:0000259" key="2">
    <source>
        <dbReference type="PROSITE" id="PS50930"/>
    </source>
</evidence>
<dbReference type="PROSITE" id="PS50930">
    <property type="entry name" value="HTH_LYTTR"/>
    <property type="match status" value="1"/>
</dbReference>
<organism evidence="3 4">
    <name type="scientific">Amycolatopsis alkalitolerans</name>
    <dbReference type="NCBI Taxonomy" id="2547244"/>
    <lineage>
        <taxon>Bacteria</taxon>
        <taxon>Bacillati</taxon>
        <taxon>Actinomycetota</taxon>
        <taxon>Actinomycetes</taxon>
        <taxon>Pseudonocardiales</taxon>
        <taxon>Pseudonocardiaceae</taxon>
        <taxon>Amycolatopsis</taxon>
    </lineage>
</organism>
<dbReference type="GO" id="GO:0003677">
    <property type="term" value="F:DNA binding"/>
    <property type="evidence" value="ECO:0007669"/>
    <property type="project" value="UniProtKB-KW"/>
</dbReference>
<accession>A0A5C4LQK0</accession>
<gene>
    <name evidence="3" type="ORF">FG385_32445</name>
</gene>
<keyword evidence="4" id="KW-1185">Reference proteome</keyword>
<feature type="compositionally biased region" description="Polar residues" evidence="1">
    <location>
        <begin position="137"/>
        <end position="157"/>
    </location>
</feature>
<dbReference type="InterPro" id="IPR029016">
    <property type="entry name" value="GAF-like_dom_sf"/>
</dbReference>
<dbReference type="SMART" id="SM00850">
    <property type="entry name" value="LytTR"/>
    <property type="match status" value="1"/>
</dbReference>
<dbReference type="PANTHER" id="PTHR37299">
    <property type="entry name" value="TRANSCRIPTIONAL REGULATOR-RELATED"/>
    <property type="match status" value="1"/>
</dbReference>
<dbReference type="PANTHER" id="PTHR37299:SF1">
    <property type="entry name" value="STAGE 0 SPORULATION PROTEIN A HOMOLOG"/>
    <property type="match status" value="1"/>
</dbReference>
<comment type="caution">
    <text evidence="3">The sequence shown here is derived from an EMBL/GenBank/DDBJ whole genome shotgun (WGS) entry which is preliminary data.</text>
</comment>
<dbReference type="GO" id="GO:0000156">
    <property type="term" value="F:phosphorelay response regulator activity"/>
    <property type="evidence" value="ECO:0007669"/>
    <property type="project" value="InterPro"/>
</dbReference>
<feature type="domain" description="HTH LytTR-type" evidence="2">
    <location>
        <begin position="379"/>
        <end position="481"/>
    </location>
</feature>
<evidence type="ECO:0000313" key="4">
    <source>
        <dbReference type="Proteomes" id="UP000305546"/>
    </source>
</evidence>
<keyword evidence="3" id="KW-0238">DNA-binding</keyword>
<name>A0A5C4LQK0_9PSEU</name>